<sequence>MYSGPDDGIVEADTVSAPQQMPTVIVGCRGPIDAIAAPQTEAAFARHAEVLVEDDGV</sequence>
<dbReference type="EMBL" id="BNCD01000013">
    <property type="protein sequence ID" value="GHH82730.1"/>
    <property type="molecule type" value="Genomic_DNA"/>
</dbReference>
<proteinExistence type="predicted"/>
<gene>
    <name evidence="1" type="ORF">GCM10018793_43040</name>
</gene>
<keyword evidence="2" id="KW-1185">Reference proteome</keyword>
<name>A0A919GDW2_9ACTN</name>
<dbReference type="RefSeq" id="WP_189934517.1">
    <property type="nucleotide sequence ID" value="NZ_BNCD01000013.1"/>
</dbReference>
<evidence type="ECO:0000313" key="1">
    <source>
        <dbReference type="EMBL" id="GHH82730.1"/>
    </source>
</evidence>
<reference evidence="1" key="2">
    <citation type="submission" date="2020-09" db="EMBL/GenBank/DDBJ databases">
        <authorList>
            <person name="Sun Q."/>
            <person name="Ohkuma M."/>
        </authorList>
    </citation>
    <scope>NUCLEOTIDE SEQUENCE</scope>
    <source>
        <strain evidence="1">JCM 5069</strain>
    </source>
</reference>
<organism evidence="1 2">
    <name type="scientific">Streptomyces sulfonofaciens</name>
    <dbReference type="NCBI Taxonomy" id="68272"/>
    <lineage>
        <taxon>Bacteria</taxon>
        <taxon>Bacillati</taxon>
        <taxon>Actinomycetota</taxon>
        <taxon>Actinomycetes</taxon>
        <taxon>Kitasatosporales</taxon>
        <taxon>Streptomycetaceae</taxon>
        <taxon>Streptomyces</taxon>
    </lineage>
</organism>
<comment type="caution">
    <text evidence="1">The sequence shown here is derived from an EMBL/GenBank/DDBJ whole genome shotgun (WGS) entry which is preliminary data.</text>
</comment>
<accession>A0A919GDW2</accession>
<dbReference type="AlphaFoldDB" id="A0A919GDW2"/>
<protein>
    <submittedName>
        <fullName evidence="1">Uncharacterized protein</fullName>
    </submittedName>
</protein>
<dbReference type="Proteomes" id="UP000603708">
    <property type="component" value="Unassembled WGS sequence"/>
</dbReference>
<evidence type="ECO:0000313" key="2">
    <source>
        <dbReference type="Proteomes" id="UP000603708"/>
    </source>
</evidence>
<reference evidence="1" key="1">
    <citation type="journal article" date="2014" name="Int. J. Syst. Evol. Microbiol.">
        <title>Complete genome sequence of Corynebacterium casei LMG S-19264T (=DSM 44701T), isolated from a smear-ripened cheese.</title>
        <authorList>
            <consortium name="US DOE Joint Genome Institute (JGI-PGF)"/>
            <person name="Walter F."/>
            <person name="Albersmeier A."/>
            <person name="Kalinowski J."/>
            <person name="Ruckert C."/>
        </authorList>
    </citation>
    <scope>NUCLEOTIDE SEQUENCE</scope>
    <source>
        <strain evidence="1">JCM 5069</strain>
    </source>
</reference>